<keyword evidence="2" id="KW-1185">Reference proteome</keyword>
<sequence length="117" mass="13167">MPYVSWEAHPILPNLGGVKRVRSGCHYDRTPASATSCYRLSGGSVEQEQKSVPNAPCQELAHWQVNTWMNPHTDREGPYLHNCAEPFQSLTVQLELKEASNAPENKKLRANWARAKP</sequence>
<protein>
    <submittedName>
        <fullName evidence="1">Uncharacterized protein</fullName>
    </submittedName>
</protein>
<comment type="caution">
    <text evidence="1">The sequence shown here is derived from an EMBL/GenBank/DDBJ whole genome shotgun (WGS) entry which is preliminary data.</text>
</comment>
<name>A0A9Q1ET53_SYNKA</name>
<dbReference type="AlphaFoldDB" id="A0A9Q1ET53"/>
<proteinExistence type="predicted"/>
<evidence type="ECO:0000313" key="1">
    <source>
        <dbReference type="EMBL" id="KAJ8344565.1"/>
    </source>
</evidence>
<reference evidence="1" key="1">
    <citation type="journal article" date="2023" name="Science">
        <title>Genome structures resolve the early diversification of teleost fishes.</title>
        <authorList>
            <person name="Parey E."/>
            <person name="Louis A."/>
            <person name="Montfort J."/>
            <person name="Bouchez O."/>
            <person name="Roques C."/>
            <person name="Iampietro C."/>
            <person name="Lluch J."/>
            <person name="Castinel A."/>
            <person name="Donnadieu C."/>
            <person name="Desvignes T."/>
            <person name="Floi Bucao C."/>
            <person name="Jouanno E."/>
            <person name="Wen M."/>
            <person name="Mejri S."/>
            <person name="Dirks R."/>
            <person name="Jansen H."/>
            <person name="Henkel C."/>
            <person name="Chen W.J."/>
            <person name="Zahm M."/>
            <person name="Cabau C."/>
            <person name="Klopp C."/>
            <person name="Thompson A.W."/>
            <person name="Robinson-Rechavi M."/>
            <person name="Braasch I."/>
            <person name="Lecointre G."/>
            <person name="Bobe J."/>
            <person name="Postlethwait J.H."/>
            <person name="Berthelot C."/>
            <person name="Roest Crollius H."/>
            <person name="Guiguen Y."/>
        </authorList>
    </citation>
    <scope>NUCLEOTIDE SEQUENCE</scope>
    <source>
        <strain evidence="1">WJC10195</strain>
    </source>
</reference>
<gene>
    <name evidence="1" type="ORF">SKAU_G00318940</name>
</gene>
<dbReference type="Proteomes" id="UP001152622">
    <property type="component" value="Chromosome 13"/>
</dbReference>
<evidence type="ECO:0000313" key="2">
    <source>
        <dbReference type="Proteomes" id="UP001152622"/>
    </source>
</evidence>
<accession>A0A9Q1ET53</accession>
<organism evidence="1 2">
    <name type="scientific">Synaphobranchus kaupii</name>
    <name type="common">Kaup's arrowtooth eel</name>
    <dbReference type="NCBI Taxonomy" id="118154"/>
    <lineage>
        <taxon>Eukaryota</taxon>
        <taxon>Metazoa</taxon>
        <taxon>Chordata</taxon>
        <taxon>Craniata</taxon>
        <taxon>Vertebrata</taxon>
        <taxon>Euteleostomi</taxon>
        <taxon>Actinopterygii</taxon>
        <taxon>Neopterygii</taxon>
        <taxon>Teleostei</taxon>
        <taxon>Anguilliformes</taxon>
        <taxon>Synaphobranchidae</taxon>
        <taxon>Synaphobranchus</taxon>
    </lineage>
</organism>
<dbReference type="EMBL" id="JAINUF010000013">
    <property type="protein sequence ID" value="KAJ8344565.1"/>
    <property type="molecule type" value="Genomic_DNA"/>
</dbReference>